<dbReference type="PROSITE" id="PS50181">
    <property type="entry name" value="FBOX"/>
    <property type="match status" value="1"/>
</dbReference>
<accession>A0A6J0B6E8</accession>
<dbReference type="OrthoDB" id="9856535at2759"/>
<reference evidence="3" key="1">
    <citation type="submission" date="2025-08" db="UniProtKB">
        <authorList>
            <consortium name="RefSeq"/>
        </authorList>
    </citation>
    <scope>IDENTIFICATION</scope>
    <source>
        <tissue evidence="3">Thorax and Abdomen</tissue>
    </source>
</reference>
<sequence>MDPSQPGPIHILNLPQEVLVNIFLCFNARERLEVARTCTVFRHIIHRDPDVLRNLDFTPNGWVTQLKEIKTYFVSEYRMPHIRKVNISNATCMKPGRMLNRTVGRALNLVDVNIHGIIFENVGILASFLAPLLQLRRLVVDWPEPDEDVYRTIDVIGGPLGRLNYLGVRLSVYNTNLLPAVRCSCSELVEFRIVELTRQERDDILDIPWAEERPNRLQKLRIVQAQGWKACTTMKSNIFHMIPDLHQWTDFQAIGSAVAFKGFYLEKNVEICPVLVRTRIPHEAPYHHFPDVIPIVWSVLSESLLEQVIRMNHEDVPLEFCCLRRTGLGASANASNWPFILNIKEAKRLLKDPEYPITFLYLDHQIDPYCDAHLVVSAFPSLTDLILIRMITANEIREAEHRSRLPLRRSLIRRVPGVPFGFVDDPMGNTDGSFKLLVENTPLLRDLTIYYSRVPEEPDPDFWDLSALNYIPEWRHLTALRLAFVPTIDGIIFLSIGRQCPNLEIVVLVGLAQASNTTTYVTNLSIMLRQCSKIKQFSLEEEDVTEAMYPVMPGEEPDSFQSLELFDALACNVKLEMVHVSLYERGIELFDLVVAMENLLKVCTRLNILKYLNVYIGNNPSDANYVINELCRIRNEVRRPELQFAINYGVCYARPDAEPIVEPRLPDIIFEECPRILTKS</sequence>
<dbReference type="CDD" id="cd09917">
    <property type="entry name" value="F-box_SF"/>
    <property type="match status" value="1"/>
</dbReference>
<dbReference type="InParanoid" id="A0A6J0B6E8"/>
<dbReference type="Pfam" id="PF12937">
    <property type="entry name" value="F-box-like"/>
    <property type="match status" value="1"/>
</dbReference>
<dbReference type="KEGG" id="nlo:107216915"/>
<evidence type="ECO:0000313" key="3">
    <source>
        <dbReference type="RefSeq" id="XP_015509736.2"/>
    </source>
</evidence>
<evidence type="ECO:0000259" key="1">
    <source>
        <dbReference type="PROSITE" id="PS50181"/>
    </source>
</evidence>
<keyword evidence="2" id="KW-1185">Reference proteome</keyword>
<name>A0A6J0B6E8_NEOLC</name>
<dbReference type="Gene3D" id="3.80.10.10">
    <property type="entry name" value="Ribonuclease Inhibitor"/>
    <property type="match status" value="2"/>
</dbReference>
<dbReference type="Proteomes" id="UP000829291">
    <property type="component" value="Chromosome 7"/>
</dbReference>
<dbReference type="InterPro" id="IPR036047">
    <property type="entry name" value="F-box-like_dom_sf"/>
</dbReference>
<dbReference type="InterPro" id="IPR001810">
    <property type="entry name" value="F-box_dom"/>
</dbReference>
<dbReference type="SUPFAM" id="SSF81383">
    <property type="entry name" value="F-box domain"/>
    <property type="match status" value="1"/>
</dbReference>
<gene>
    <name evidence="3" type="primary">LOC107216915</name>
</gene>
<proteinExistence type="predicted"/>
<dbReference type="RefSeq" id="XP_015509736.2">
    <property type="nucleotide sequence ID" value="XM_015654250.2"/>
</dbReference>
<dbReference type="InterPro" id="IPR032675">
    <property type="entry name" value="LRR_dom_sf"/>
</dbReference>
<evidence type="ECO:0000313" key="2">
    <source>
        <dbReference type="Proteomes" id="UP000829291"/>
    </source>
</evidence>
<dbReference type="SUPFAM" id="SSF52047">
    <property type="entry name" value="RNI-like"/>
    <property type="match status" value="1"/>
</dbReference>
<organism evidence="3">
    <name type="scientific">Neodiprion lecontei</name>
    <name type="common">Redheaded pine sawfly</name>
    <dbReference type="NCBI Taxonomy" id="441921"/>
    <lineage>
        <taxon>Eukaryota</taxon>
        <taxon>Metazoa</taxon>
        <taxon>Ecdysozoa</taxon>
        <taxon>Arthropoda</taxon>
        <taxon>Hexapoda</taxon>
        <taxon>Insecta</taxon>
        <taxon>Pterygota</taxon>
        <taxon>Neoptera</taxon>
        <taxon>Endopterygota</taxon>
        <taxon>Hymenoptera</taxon>
        <taxon>Tenthredinoidea</taxon>
        <taxon>Diprionidae</taxon>
        <taxon>Diprioninae</taxon>
        <taxon>Neodiprion</taxon>
    </lineage>
</organism>
<protein>
    <submittedName>
        <fullName evidence="3">Uncharacterized protein LOC107216915</fullName>
    </submittedName>
</protein>
<feature type="domain" description="F-box" evidence="1">
    <location>
        <begin position="8"/>
        <end position="55"/>
    </location>
</feature>
<dbReference type="AlphaFoldDB" id="A0A6J0B6E8"/>
<dbReference type="GeneID" id="107216915"/>